<organism evidence="2 3">
    <name type="scientific">Hoylesella marshii DSM 16973 = JCM 13450</name>
    <dbReference type="NCBI Taxonomy" id="862515"/>
    <lineage>
        <taxon>Bacteria</taxon>
        <taxon>Pseudomonadati</taxon>
        <taxon>Bacteroidota</taxon>
        <taxon>Bacteroidia</taxon>
        <taxon>Bacteroidales</taxon>
        <taxon>Prevotellaceae</taxon>
        <taxon>Hoylesella</taxon>
    </lineage>
</organism>
<evidence type="ECO:0000313" key="3">
    <source>
        <dbReference type="Proteomes" id="UP000004394"/>
    </source>
</evidence>
<accession>E0NR01</accession>
<keyword evidence="1" id="KW-0812">Transmembrane</keyword>
<keyword evidence="1" id="KW-1133">Transmembrane helix</keyword>
<keyword evidence="1" id="KW-0472">Membrane</keyword>
<dbReference type="AlphaFoldDB" id="E0NR01"/>
<comment type="caution">
    <text evidence="2">The sequence shown here is derived from an EMBL/GenBank/DDBJ whole genome shotgun (WGS) entry which is preliminary data.</text>
</comment>
<feature type="transmembrane region" description="Helical" evidence="1">
    <location>
        <begin position="28"/>
        <end position="53"/>
    </location>
</feature>
<protein>
    <submittedName>
        <fullName evidence="2">Uncharacterized protein</fullName>
    </submittedName>
</protein>
<evidence type="ECO:0000256" key="1">
    <source>
        <dbReference type="SAM" id="Phobius"/>
    </source>
</evidence>
<reference evidence="2" key="1">
    <citation type="submission" date="2010-07" db="EMBL/GenBank/DDBJ databases">
        <authorList>
            <person name="Muzny D."/>
            <person name="Qin X."/>
            <person name="Deng J."/>
            <person name="Jiang H."/>
            <person name="Liu Y."/>
            <person name="Qu J."/>
            <person name="Song X.-Z."/>
            <person name="Zhang L."/>
            <person name="Thornton R."/>
            <person name="Coyle M."/>
            <person name="Francisco L."/>
            <person name="Jackson L."/>
            <person name="Javaid M."/>
            <person name="Korchina V."/>
            <person name="Kovar C."/>
            <person name="Mata R."/>
            <person name="Mathew T."/>
            <person name="Ngo R."/>
            <person name="Nguyen L."/>
            <person name="Nguyen N."/>
            <person name="Okwuonu G."/>
            <person name="Ongeri F."/>
            <person name="Pham C."/>
            <person name="Simmons D."/>
            <person name="Wilczek-Boney K."/>
            <person name="Hale W."/>
            <person name="Jakkamsetti A."/>
            <person name="Pham P."/>
            <person name="Ruth R."/>
            <person name="San Lucas F."/>
            <person name="Warren J."/>
            <person name="Zhang J."/>
            <person name="Zhao Z."/>
            <person name="Zhou C."/>
            <person name="Zhu D."/>
            <person name="Lee S."/>
            <person name="Bess C."/>
            <person name="Blankenburg K."/>
            <person name="Forbes L."/>
            <person name="Fu Q."/>
            <person name="Gubbala S."/>
            <person name="Hirani K."/>
            <person name="Jayaseelan J.C."/>
            <person name="Lara F."/>
            <person name="Munidasa M."/>
            <person name="Palculict T."/>
            <person name="Patil S."/>
            <person name="Pu L.-L."/>
            <person name="Saada N."/>
            <person name="Tang L."/>
            <person name="Weissenberger G."/>
            <person name="Zhu Y."/>
            <person name="Hemphill L."/>
            <person name="Shang Y."/>
            <person name="Youmans B."/>
            <person name="Ayvaz T."/>
            <person name="Ross M."/>
            <person name="Santibanez J."/>
            <person name="Aqrawi P."/>
            <person name="Gross S."/>
            <person name="Joshi V."/>
            <person name="Fowler G."/>
            <person name="Nazareth L."/>
            <person name="Reid J."/>
            <person name="Worley K."/>
            <person name="Petrosino J."/>
            <person name="Highlander S."/>
            <person name="Gibbs R."/>
        </authorList>
    </citation>
    <scope>NUCLEOTIDE SEQUENCE [LARGE SCALE GENOMIC DNA]</scope>
    <source>
        <strain evidence="2">DSM 16973</strain>
    </source>
</reference>
<gene>
    <name evidence="2" type="ORF">HMPREF0658_0602</name>
</gene>
<dbReference type="BioCyc" id="PMAR862515-HMP:GMOO-615-MONOMER"/>
<evidence type="ECO:0000313" key="2">
    <source>
        <dbReference type="EMBL" id="EFM02521.1"/>
    </source>
</evidence>
<dbReference type="HOGENOM" id="CLU_2992891_0_0_10"/>
<dbReference type="EMBL" id="AEEI01000021">
    <property type="protein sequence ID" value="EFM02521.1"/>
    <property type="molecule type" value="Genomic_DNA"/>
</dbReference>
<proteinExistence type="predicted"/>
<dbReference type="Proteomes" id="UP000004394">
    <property type="component" value="Unassembled WGS sequence"/>
</dbReference>
<sequence>MVNNRQIQAGECVKKQTHSLFYVLSSAYLYNSLSLLLFYLFLLLFVCCFWRLLNNKA</sequence>
<keyword evidence="3" id="KW-1185">Reference proteome</keyword>
<name>E0NR01_9BACT</name>